<evidence type="ECO:0000256" key="3">
    <source>
        <dbReference type="ARBA" id="ARBA00022729"/>
    </source>
</evidence>
<dbReference type="InterPro" id="IPR012944">
    <property type="entry name" value="SusD_RagB_dom"/>
</dbReference>
<proteinExistence type="inferred from homology"/>
<evidence type="ECO:0000313" key="10">
    <source>
        <dbReference type="Proteomes" id="UP000831290"/>
    </source>
</evidence>
<gene>
    <name evidence="9" type="ORF">MQE35_00545</name>
</gene>
<dbReference type="SUPFAM" id="SSF48452">
    <property type="entry name" value="TPR-like"/>
    <property type="match status" value="1"/>
</dbReference>
<dbReference type="Proteomes" id="UP000831290">
    <property type="component" value="Chromosome"/>
</dbReference>
<feature type="domain" description="RagB/SusD" evidence="7">
    <location>
        <begin position="350"/>
        <end position="501"/>
    </location>
</feature>
<dbReference type="InterPro" id="IPR011990">
    <property type="entry name" value="TPR-like_helical_dom_sf"/>
</dbReference>
<evidence type="ECO:0000256" key="2">
    <source>
        <dbReference type="ARBA" id="ARBA00006275"/>
    </source>
</evidence>
<evidence type="ECO:0000256" key="1">
    <source>
        <dbReference type="ARBA" id="ARBA00004442"/>
    </source>
</evidence>
<dbReference type="GO" id="GO:0009279">
    <property type="term" value="C:cell outer membrane"/>
    <property type="evidence" value="ECO:0007669"/>
    <property type="project" value="UniProtKB-SubCell"/>
</dbReference>
<evidence type="ECO:0000256" key="4">
    <source>
        <dbReference type="ARBA" id="ARBA00023136"/>
    </source>
</evidence>
<dbReference type="Pfam" id="PF14322">
    <property type="entry name" value="SusD-like_3"/>
    <property type="match status" value="1"/>
</dbReference>
<evidence type="ECO:0000256" key="6">
    <source>
        <dbReference type="SAM" id="SignalP"/>
    </source>
</evidence>
<keyword evidence="3 6" id="KW-0732">Signal</keyword>
<keyword evidence="5" id="KW-0998">Cell outer membrane</keyword>
<evidence type="ECO:0000313" key="9">
    <source>
        <dbReference type="EMBL" id="UOB17802.1"/>
    </source>
</evidence>
<organism evidence="9 10">
    <name type="scientific">Abyssalbus ytuae</name>
    <dbReference type="NCBI Taxonomy" id="2926907"/>
    <lineage>
        <taxon>Bacteria</taxon>
        <taxon>Pseudomonadati</taxon>
        <taxon>Bacteroidota</taxon>
        <taxon>Flavobacteriia</taxon>
        <taxon>Flavobacteriales</taxon>
        <taxon>Flavobacteriaceae</taxon>
        <taxon>Abyssalbus</taxon>
    </lineage>
</organism>
<dbReference type="CDD" id="cd08977">
    <property type="entry name" value="SusD"/>
    <property type="match status" value="1"/>
</dbReference>
<comment type="similarity">
    <text evidence="2">Belongs to the SusD family.</text>
</comment>
<protein>
    <submittedName>
        <fullName evidence="9">RagB/SusD family nutrient uptake outer membrane protein</fullName>
    </submittedName>
</protein>
<evidence type="ECO:0000259" key="8">
    <source>
        <dbReference type="Pfam" id="PF14322"/>
    </source>
</evidence>
<feature type="signal peptide" evidence="6">
    <location>
        <begin position="1"/>
        <end position="28"/>
    </location>
</feature>
<accession>A0A9E7CU70</accession>
<comment type="subcellular location">
    <subcellularLocation>
        <location evidence="1">Cell outer membrane</location>
    </subcellularLocation>
</comment>
<dbReference type="KEGG" id="fbm:MQE35_00545"/>
<keyword evidence="10" id="KW-1185">Reference proteome</keyword>
<name>A0A9E7CU70_9FLAO</name>
<evidence type="ECO:0000256" key="5">
    <source>
        <dbReference type="ARBA" id="ARBA00023237"/>
    </source>
</evidence>
<evidence type="ECO:0000259" key="7">
    <source>
        <dbReference type="Pfam" id="PF07980"/>
    </source>
</evidence>
<feature type="domain" description="SusD-like N-terminal" evidence="8">
    <location>
        <begin position="30"/>
        <end position="228"/>
    </location>
</feature>
<dbReference type="Gene3D" id="1.25.40.390">
    <property type="match status" value="1"/>
</dbReference>
<sequence length="501" mass="57273">MKFKKNNNLYYKVRVSILFFFLLLTSCHDDFLEEKPESLLSPENFPQTAQDADLVLGGISSTLTSSTFANRSLILTAELSSDETVTRYSSGDRFNIDQFIYALDNQYIEDIYSTCYTIINQSNLLLKSLPDEEWTVPYIAAAKFYRAWMYAYLVRLYGPSIIRDQPTEVVKEDEVIVRASEEEVYNFIIKDLEEAENNLPLTWTTSSHLDDGRPTRGAAKILLAKMYLSMAGWPVNDDTKWELALNKAQEVIDLGIYSLEPNFSDLFLIANKNGSEHILSIQMPETVGILSIQARPRGGAIKEVGWYLFQASPYLMEAFNDNDSRKAGTFLTELVQLPYETVPYTSFSRNSTYPHTPAINKYQDFGRDNISENASRSSLGLIIFRYAEAFLIKAEAENELNGPTDNAIAAINELRRRANTDEIESGLSKEQFRDIIRQEWSFELAYEIKRRFNLLRWGIIDDVLSADERATNGYQPFKKYFPIPQAEFDSGLDPDLQNPGY</sequence>
<dbReference type="EMBL" id="CP094358">
    <property type="protein sequence ID" value="UOB17802.1"/>
    <property type="molecule type" value="Genomic_DNA"/>
</dbReference>
<reference evidence="9" key="1">
    <citation type="submission" date="2022-03" db="EMBL/GenBank/DDBJ databases">
        <title>Description of Abyssus ytuae gen. nov., sp. nov., a novel member of the family Flavobacteriaceae isolated from the sediment of Mariana Trench.</title>
        <authorList>
            <person name="Zhang J."/>
            <person name="Xu X."/>
        </authorList>
    </citation>
    <scope>NUCLEOTIDE SEQUENCE</scope>
    <source>
        <strain evidence="9">MT3330</strain>
    </source>
</reference>
<dbReference type="AlphaFoldDB" id="A0A9E7CU70"/>
<keyword evidence="4" id="KW-0472">Membrane</keyword>
<feature type="chain" id="PRO_5038812567" evidence="6">
    <location>
        <begin position="29"/>
        <end position="501"/>
    </location>
</feature>
<dbReference type="Pfam" id="PF07980">
    <property type="entry name" value="SusD_RagB"/>
    <property type="match status" value="1"/>
</dbReference>
<dbReference type="InterPro" id="IPR033985">
    <property type="entry name" value="SusD-like_N"/>
</dbReference>
<dbReference type="RefSeq" id="WP_255843545.1">
    <property type="nucleotide sequence ID" value="NZ_CP094358.1"/>
</dbReference>